<keyword evidence="2" id="KW-1185">Reference proteome</keyword>
<evidence type="ECO:0000313" key="2">
    <source>
        <dbReference type="Proteomes" id="UP000761534"/>
    </source>
</evidence>
<evidence type="ECO:0000313" key="1">
    <source>
        <dbReference type="EMBL" id="KAA8916106.1"/>
    </source>
</evidence>
<gene>
    <name evidence="1" type="ORF">TRICI_001757</name>
</gene>
<dbReference type="Pfam" id="PF15892">
    <property type="entry name" value="BNR_4"/>
    <property type="match status" value="1"/>
</dbReference>
<accession>A0A642V9Z8</accession>
<organism evidence="1 2">
    <name type="scientific">Trichomonascus ciferrii</name>
    <dbReference type="NCBI Taxonomy" id="44093"/>
    <lineage>
        <taxon>Eukaryota</taxon>
        <taxon>Fungi</taxon>
        <taxon>Dikarya</taxon>
        <taxon>Ascomycota</taxon>
        <taxon>Saccharomycotina</taxon>
        <taxon>Dipodascomycetes</taxon>
        <taxon>Dipodascales</taxon>
        <taxon>Trichomonascaceae</taxon>
        <taxon>Trichomonascus</taxon>
        <taxon>Trichomonascus ciferrii complex</taxon>
    </lineage>
</organism>
<name>A0A642V9Z8_9ASCO</name>
<dbReference type="AlphaFoldDB" id="A0A642V9Z8"/>
<proteinExistence type="predicted"/>
<sequence>MQLLVKDPQGWRINGNSFQQDALVTFGDYQFLGGYTSERKVFLGRQSLQKDRGEWEFITFEDYVQTRDDGHNVVCLGVSGDGIIHIIWDLHNDVLNYRHSKVGVADMKDWHIDSFTEIFHNLSDELRLEKATYPRFLRIPETGELLLELRIGRSGLGDDYLFKYLPSSAQWVPVGSNDGLYLKGVENNAYINGIDYAQGKLHVSWTYRDFVEDGGFSSVSQQAGPNGPENNHDLYYAYSPDLGSTWYNTSGKQLELPIRPSDEIKVFTIPHNSGIMNQEGQTADSQGNFHVLNRENGFYYHYWRNQKGEWSRRQLNYEAVVFGDRGALISDHQANLYALLPGNKNSTFTILKATPSNDFLDWTVFYQEPGYFAEPTVDRYRSDRTLSIVQTQAVNEQERYFGVLDLTL</sequence>
<comment type="caution">
    <text evidence="1">The sequence shown here is derived from an EMBL/GenBank/DDBJ whole genome shotgun (WGS) entry which is preliminary data.</text>
</comment>
<dbReference type="OrthoDB" id="9978204at2759"/>
<reference evidence="1" key="1">
    <citation type="journal article" date="2019" name="G3 (Bethesda)">
        <title>Genome Assemblies of Two Rare Opportunistic Yeast Pathogens: Diutina rugosa (syn. Candida rugosa) and Trichomonascus ciferrii (syn. Candida ciferrii).</title>
        <authorList>
            <person name="Mixao V."/>
            <person name="Saus E."/>
            <person name="Hansen A.P."/>
            <person name="Lass-Florl C."/>
            <person name="Gabaldon T."/>
        </authorList>
    </citation>
    <scope>NUCLEOTIDE SEQUENCE</scope>
    <source>
        <strain evidence="1">CBS 4856</strain>
    </source>
</reference>
<dbReference type="Proteomes" id="UP000761534">
    <property type="component" value="Unassembled WGS sequence"/>
</dbReference>
<protein>
    <submittedName>
        <fullName evidence="1">Uncharacterized protein</fullName>
    </submittedName>
</protein>
<dbReference type="EMBL" id="SWFS01000123">
    <property type="protein sequence ID" value="KAA8916106.1"/>
    <property type="molecule type" value="Genomic_DNA"/>
</dbReference>
<dbReference type="VEuPathDB" id="FungiDB:TRICI_001757"/>